<comment type="caution">
    <text evidence="1">The sequence shown here is derived from an EMBL/GenBank/DDBJ whole genome shotgun (WGS) entry which is preliminary data.</text>
</comment>
<sequence length="95" mass="10730">MSENRKKTLYLCSTSGNREKKSIKAVKPYLSKAPAPWWDLKGGTPITTRQVQLTDPFFTGGVIVFLVKKLMHVEESYSPKTKGNIGFSSSLRPYY</sequence>
<proteinExistence type="predicted"/>
<keyword evidence="1" id="KW-0496">Mitochondrion</keyword>
<protein>
    <submittedName>
        <fullName evidence="1">Uncharacterized protein</fullName>
    </submittedName>
</protein>
<geneLocation type="mitochondrion" evidence="1"/>
<dbReference type="EMBL" id="LKAM01000013">
    <property type="protein sequence ID" value="KUM46208.1"/>
    <property type="molecule type" value="Genomic_DNA"/>
</dbReference>
<reference evidence="1" key="1">
    <citation type="journal article" date="2015" name="Genome Biol. Evol.">
        <title>Organellar Genomes of White Spruce (Picea glauca): Assembly and Annotation.</title>
        <authorList>
            <person name="Jackman S.D."/>
            <person name="Warren R.L."/>
            <person name="Gibb E.A."/>
            <person name="Vandervalk B.P."/>
            <person name="Mohamadi H."/>
            <person name="Chu J."/>
            <person name="Raymond A."/>
            <person name="Pleasance S."/>
            <person name="Coope R."/>
            <person name="Wildung M.R."/>
            <person name="Ritland C.E."/>
            <person name="Bousquet J."/>
            <person name="Jones S.J."/>
            <person name="Bohlmann J."/>
            <person name="Birol I."/>
        </authorList>
    </citation>
    <scope>NUCLEOTIDE SEQUENCE [LARGE SCALE GENOMIC DNA]</scope>
    <source>
        <tissue evidence="1">Flushing bud</tissue>
    </source>
</reference>
<accession>A0A117NG49</accession>
<evidence type="ECO:0000313" key="1">
    <source>
        <dbReference type="EMBL" id="KUM46208.1"/>
    </source>
</evidence>
<organism evidence="1">
    <name type="scientific">Picea glauca</name>
    <name type="common">White spruce</name>
    <name type="synonym">Pinus glauca</name>
    <dbReference type="NCBI Taxonomy" id="3330"/>
    <lineage>
        <taxon>Eukaryota</taxon>
        <taxon>Viridiplantae</taxon>
        <taxon>Streptophyta</taxon>
        <taxon>Embryophyta</taxon>
        <taxon>Tracheophyta</taxon>
        <taxon>Spermatophyta</taxon>
        <taxon>Pinopsida</taxon>
        <taxon>Pinidae</taxon>
        <taxon>Conifers I</taxon>
        <taxon>Pinales</taxon>
        <taxon>Pinaceae</taxon>
        <taxon>Picea</taxon>
    </lineage>
</organism>
<name>A0A117NG49_PICGL</name>
<gene>
    <name evidence="1" type="ORF">ABT39_MTgene2014</name>
</gene>
<dbReference type="AlphaFoldDB" id="A0A117NG49"/>